<name>A0A699ZCM8_HAELA</name>
<evidence type="ECO:0000256" key="1">
    <source>
        <dbReference type="SAM" id="MobiDB-lite"/>
    </source>
</evidence>
<dbReference type="EMBL" id="BLLF01001638">
    <property type="protein sequence ID" value="GFH20457.1"/>
    <property type="molecule type" value="Genomic_DNA"/>
</dbReference>
<keyword evidence="3" id="KW-1185">Reference proteome</keyword>
<feature type="compositionally biased region" description="Polar residues" evidence="1">
    <location>
        <begin position="7"/>
        <end position="18"/>
    </location>
</feature>
<organism evidence="2 3">
    <name type="scientific">Haematococcus lacustris</name>
    <name type="common">Green alga</name>
    <name type="synonym">Haematococcus pluvialis</name>
    <dbReference type="NCBI Taxonomy" id="44745"/>
    <lineage>
        <taxon>Eukaryota</taxon>
        <taxon>Viridiplantae</taxon>
        <taxon>Chlorophyta</taxon>
        <taxon>core chlorophytes</taxon>
        <taxon>Chlorophyceae</taxon>
        <taxon>CS clade</taxon>
        <taxon>Chlamydomonadales</taxon>
        <taxon>Haematococcaceae</taxon>
        <taxon>Haematococcus</taxon>
    </lineage>
</organism>
<gene>
    <name evidence="2" type="ORF">HaLaN_17581</name>
</gene>
<feature type="region of interest" description="Disordered" evidence="1">
    <location>
        <begin position="220"/>
        <end position="267"/>
    </location>
</feature>
<feature type="region of interest" description="Disordered" evidence="1">
    <location>
        <begin position="1"/>
        <end position="72"/>
    </location>
</feature>
<evidence type="ECO:0000313" key="3">
    <source>
        <dbReference type="Proteomes" id="UP000485058"/>
    </source>
</evidence>
<comment type="caution">
    <text evidence="2">The sequence shown here is derived from an EMBL/GenBank/DDBJ whole genome shotgun (WGS) entry which is preliminary data.</text>
</comment>
<dbReference type="AlphaFoldDB" id="A0A699ZCM8"/>
<protein>
    <submittedName>
        <fullName evidence="2">Uncharacterized protein</fullName>
    </submittedName>
</protein>
<proteinExistence type="predicted"/>
<accession>A0A699ZCM8</accession>
<feature type="non-terminal residue" evidence="2">
    <location>
        <position position="1"/>
    </location>
</feature>
<reference evidence="2 3" key="1">
    <citation type="submission" date="2020-02" db="EMBL/GenBank/DDBJ databases">
        <title>Draft genome sequence of Haematococcus lacustris strain NIES-144.</title>
        <authorList>
            <person name="Morimoto D."/>
            <person name="Nakagawa S."/>
            <person name="Yoshida T."/>
            <person name="Sawayama S."/>
        </authorList>
    </citation>
    <scope>NUCLEOTIDE SEQUENCE [LARGE SCALE GENOMIC DNA]</scope>
    <source>
        <strain evidence="2 3">NIES-144</strain>
    </source>
</reference>
<sequence length="267" mass="27583">MTAASWCLSTSGCRTGTARSPWGWWPSTQLPPIPAAADIIQTSSSEAEQDRPPPRASPTACRHQAGPTTRETGMAEYLIKTVPKAPHRAASCIRSLPSSPRQSWVQAGSWAAWCAADPGPDSPGRQGCLRAMGEGREEVLAGTAAAASGGTAYTAEELRQKRSGGLDTHSTSLAFDQLHPQGRGSCHAPAYAPANAFTPPSAQGTSGRILAGRWGCDGQQGTPHGKGHHPLVHSSQATSSCASLPRALGAAVLEPRREGGHDEGGGG</sequence>
<feature type="compositionally biased region" description="Basic and acidic residues" evidence="1">
    <location>
        <begin position="254"/>
        <end position="267"/>
    </location>
</feature>
<dbReference type="Proteomes" id="UP000485058">
    <property type="component" value="Unassembled WGS sequence"/>
</dbReference>
<evidence type="ECO:0000313" key="2">
    <source>
        <dbReference type="EMBL" id="GFH20457.1"/>
    </source>
</evidence>
<feature type="compositionally biased region" description="Polar residues" evidence="1">
    <location>
        <begin position="233"/>
        <end position="242"/>
    </location>
</feature>